<evidence type="ECO:0000313" key="2">
    <source>
        <dbReference type="EMBL" id="GAA0943740.1"/>
    </source>
</evidence>
<dbReference type="EMBL" id="BAAAHK010000008">
    <property type="protein sequence ID" value="GAA0943740.1"/>
    <property type="molecule type" value="Genomic_DNA"/>
</dbReference>
<dbReference type="Proteomes" id="UP001500542">
    <property type="component" value="Unassembled WGS sequence"/>
</dbReference>
<organism evidence="2 3">
    <name type="scientific">Kribbella koreensis</name>
    <dbReference type="NCBI Taxonomy" id="57909"/>
    <lineage>
        <taxon>Bacteria</taxon>
        <taxon>Bacillati</taxon>
        <taxon>Actinomycetota</taxon>
        <taxon>Actinomycetes</taxon>
        <taxon>Propionibacteriales</taxon>
        <taxon>Kribbellaceae</taxon>
        <taxon>Kribbella</taxon>
    </lineage>
</organism>
<sequence length="71" mass="7392">MENGGWTVSWISPTDTTIGAAATYAGGADALAFAGGGLQVAAVETTAEQVPPSRTRFSSIDRSRVSDTRFR</sequence>
<proteinExistence type="predicted"/>
<evidence type="ECO:0000313" key="3">
    <source>
        <dbReference type="Proteomes" id="UP001500542"/>
    </source>
</evidence>
<feature type="region of interest" description="Disordered" evidence="1">
    <location>
        <begin position="45"/>
        <end position="71"/>
    </location>
</feature>
<comment type="caution">
    <text evidence="2">The sequence shown here is derived from an EMBL/GenBank/DDBJ whole genome shotgun (WGS) entry which is preliminary data.</text>
</comment>
<keyword evidence="3" id="KW-1185">Reference proteome</keyword>
<feature type="compositionally biased region" description="Basic and acidic residues" evidence="1">
    <location>
        <begin position="59"/>
        <end position="71"/>
    </location>
</feature>
<protein>
    <submittedName>
        <fullName evidence="2">Uncharacterized protein</fullName>
    </submittedName>
</protein>
<accession>A0ABN1QJX8</accession>
<evidence type="ECO:0000256" key="1">
    <source>
        <dbReference type="SAM" id="MobiDB-lite"/>
    </source>
</evidence>
<gene>
    <name evidence="2" type="ORF">GCM10009554_37280</name>
</gene>
<reference evidence="2 3" key="1">
    <citation type="journal article" date="2019" name="Int. J. Syst. Evol. Microbiol.">
        <title>The Global Catalogue of Microorganisms (GCM) 10K type strain sequencing project: providing services to taxonomists for standard genome sequencing and annotation.</title>
        <authorList>
            <consortium name="The Broad Institute Genomics Platform"/>
            <consortium name="The Broad Institute Genome Sequencing Center for Infectious Disease"/>
            <person name="Wu L."/>
            <person name="Ma J."/>
        </authorList>
    </citation>
    <scope>NUCLEOTIDE SEQUENCE [LARGE SCALE GENOMIC DNA]</scope>
    <source>
        <strain evidence="2 3">JCM 10977</strain>
    </source>
</reference>
<name>A0ABN1QJX8_9ACTN</name>